<dbReference type="InterPro" id="IPR001584">
    <property type="entry name" value="Integrase_cat-core"/>
</dbReference>
<dbReference type="PANTHER" id="PTHR37984">
    <property type="entry name" value="PROTEIN CBG26694"/>
    <property type="match status" value="1"/>
</dbReference>
<keyword evidence="19" id="KW-0511">Multifunctional enzyme</keyword>
<evidence type="ECO:0000256" key="19">
    <source>
        <dbReference type="ARBA" id="ARBA00023268"/>
    </source>
</evidence>
<keyword evidence="12" id="KW-0694">RNA-binding</keyword>
<keyword evidence="6" id="KW-0540">Nuclease</keyword>
<dbReference type="GO" id="GO:0003723">
    <property type="term" value="F:RNA binding"/>
    <property type="evidence" value="ECO:0007669"/>
    <property type="project" value="UniProtKB-KW"/>
</dbReference>
<evidence type="ECO:0000313" key="26">
    <source>
        <dbReference type="EMBL" id="KAJ6438420.1"/>
    </source>
</evidence>
<dbReference type="InterPro" id="IPR000953">
    <property type="entry name" value="Chromo/chromo_shadow_dom"/>
</dbReference>
<dbReference type="FunFam" id="3.30.420.10:FF:000032">
    <property type="entry name" value="Retrovirus-related Pol polyprotein from transposon 297-like Protein"/>
    <property type="match status" value="1"/>
</dbReference>
<feature type="compositionally biased region" description="Low complexity" evidence="21">
    <location>
        <begin position="565"/>
        <end position="585"/>
    </location>
</feature>
<dbReference type="GO" id="GO:0004674">
    <property type="term" value="F:protein serine/threonine kinase activity"/>
    <property type="evidence" value="ECO:0007669"/>
    <property type="project" value="UniProtKB-KW"/>
</dbReference>
<evidence type="ECO:0000256" key="11">
    <source>
        <dbReference type="ARBA" id="ARBA00022842"/>
    </source>
</evidence>
<dbReference type="Pfam" id="PF00665">
    <property type="entry name" value="rve"/>
    <property type="match status" value="1"/>
</dbReference>
<dbReference type="Pfam" id="PF00078">
    <property type="entry name" value="RVT_1"/>
    <property type="match status" value="1"/>
</dbReference>
<dbReference type="PROSITE" id="PS50013">
    <property type="entry name" value="CHROMO_2"/>
    <property type="match status" value="1"/>
</dbReference>
<feature type="signal peptide" evidence="22">
    <location>
        <begin position="1"/>
        <end position="20"/>
    </location>
</feature>
<evidence type="ECO:0000256" key="9">
    <source>
        <dbReference type="ARBA" id="ARBA00022759"/>
    </source>
</evidence>
<dbReference type="GO" id="GO:0006310">
    <property type="term" value="P:DNA recombination"/>
    <property type="evidence" value="ECO:0007669"/>
    <property type="project" value="UniProtKB-KW"/>
</dbReference>
<evidence type="ECO:0000256" key="21">
    <source>
        <dbReference type="SAM" id="MobiDB-lite"/>
    </source>
</evidence>
<dbReference type="InterPro" id="IPR056924">
    <property type="entry name" value="SH3_Tf2-1"/>
</dbReference>
<feature type="domain" description="Integrase catalytic" evidence="25">
    <location>
        <begin position="2940"/>
        <end position="3114"/>
    </location>
</feature>
<dbReference type="GO" id="GO:0046872">
    <property type="term" value="F:metal ion binding"/>
    <property type="evidence" value="ECO:0007669"/>
    <property type="project" value="UniProtKB-KW"/>
</dbReference>
<keyword evidence="3" id="KW-0645">Protease</keyword>
<dbReference type="GO" id="GO:0005739">
    <property type="term" value="C:mitochondrion"/>
    <property type="evidence" value="ECO:0007669"/>
    <property type="project" value="UniProtKB-SubCell"/>
</dbReference>
<feature type="compositionally biased region" description="Acidic residues" evidence="21">
    <location>
        <begin position="552"/>
        <end position="562"/>
    </location>
</feature>
<feature type="region of interest" description="Disordered" evidence="21">
    <location>
        <begin position="3109"/>
        <end position="3132"/>
    </location>
</feature>
<dbReference type="InterPro" id="IPR012337">
    <property type="entry name" value="RNaseH-like_sf"/>
</dbReference>
<dbReference type="CDD" id="cd01647">
    <property type="entry name" value="RT_LTR"/>
    <property type="match status" value="1"/>
</dbReference>
<dbReference type="InterPro" id="IPR041588">
    <property type="entry name" value="Integrase_H2C2"/>
</dbReference>
<keyword evidence="11" id="KW-0460">Magnesium</keyword>
<dbReference type="Gene3D" id="3.30.70.270">
    <property type="match status" value="2"/>
</dbReference>
<evidence type="ECO:0000256" key="15">
    <source>
        <dbReference type="ARBA" id="ARBA00022932"/>
    </source>
</evidence>
<feature type="compositionally biased region" description="Basic and acidic residues" evidence="21">
    <location>
        <begin position="745"/>
        <end position="764"/>
    </location>
</feature>
<comment type="subcellular location">
    <subcellularLocation>
        <location evidence="1">Mitochondrion</location>
    </subcellularLocation>
</comment>
<keyword evidence="13" id="KW-0229">DNA integration</keyword>
<keyword evidence="7" id="KW-0479">Metal-binding</keyword>
<feature type="compositionally biased region" description="Acidic residues" evidence="21">
    <location>
        <begin position="727"/>
        <end position="744"/>
    </location>
</feature>
<dbReference type="SUPFAM" id="SSF56672">
    <property type="entry name" value="DNA/RNA polymerases"/>
    <property type="match status" value="1"/>
</dbReference>
<dbReference type="GO" id="GO:0003964">
    <property type="term" value="F:RNA-directed DNA polymerase activity"/>
    <property type="evidence" value="ECO:0007669"/>
    <property type="project" value="UniProtKB-KW"/>
</dbReference>
<dbReference type="Gene3D" id="3.10.10.10">
    <property type="entry name" value="HIV Type 1 Reverse Transcriptase, subunit A, domain 1"/>
    <property type="match status" value="1"/>
</dbReference>
<dbReference type="Gene3D" id="3.30.420.10">
    <property type="entry name" value="Ribonuclease H-like superfamily/Ribonuclease H"/>
    <property type="match status" value="1"/>
</dbReference>
<evidence type="ECO:0000256" key="1">
    <source>
        <dbReference type="ARBA" id="ARBA00004173"/>
    </source>
</evidence>
<dbReference type="Gene3D" id="2.40.70.10">
    <property type="entry name" value="Acid Proteases"/>
    <property type="match status" value="1"/>
</dbReference>
<keyword evidence="26" id="KW-0723">Serine/threonine-protein kinase</keyword>
<feature type="compositionally biased region" description="Polar residues" evidence="21">
    <location>
        <begin position="1067"/>
        <end position="1096"/>
    </location>
</feature>
<dbReference type="InterPro" id="IPR016197">
    <property type="entry name" value="Chromo-like_dom_sf"/>
</dbReference>
<feature type="compositionally biased region" description="Low complexity" evidence="21">
    <location>
        <begin position="2002"/>
        <end position="2012"/>
    </location>
</feature>
<keyword evidence="27" id="KW-1185">Reference proteome</keyword>
<dbReference type="PROSITE" id="PS50878">
    <property type="entry name" value="RT_POL"/>
    <property type="match status" value="1"/>
</dbReference>
<evidence type="ECO:0000256" key="7">
    <source>
        <dbReference type="ARBA" id="ARBA00022723"/>
    </source>
</evidence>
<feature type="compositionally biased region" description="Polar residues" evidence="21">
    <location>
        <begin position="716"/>
        <end position="726"/>
    </location>
</feature>
<dbReference type="GO" id="GO:0003677">
    <property type="term" value="F:DNA binding"/>
    <property type="evidence" value="ECO:0007669"/>
    <property type="project" value="UniProtKB-KW"/>
</dbReference>
<feature type="compositionally biased region" description="Polar residues" evidence="21">
    <location>
        <begin position="673"/>
        <end position="683"/>
    </location>
</feature>
<feature type="compositionally biased region" description="Acidic residues" evidence="21">
    <location>
        <begin position="586"/>
        <end position="596"/>
    </location>
</feature>
<proteinExistence type="predicted"/>
<dbReference type="PROSITE" id="PS50994">
    <property type="entry name" value="INTEGRASE"/>
    <property type="match status" value="1"/>
</dbReference>
<name>A0AB34FJF6_9HYPO</name>
<dbReference type="SUPFAM" id="SSF53098">
    <property type="entry name" value="Ribonuclease H-like"/>
    <property type="match status" value="1"/>
</dbReference>
<dbReference type="CDD" id="cd00303">
    <property type="entry name" value="retropepsin_like"/>
    <property type="match status" value="1"/>
</dbReference>
<feature type="compositionally biased region" description="Basic and acidic residues" evidence="21">
    <location>
        <begin position="2736"/>
        <end position="2748"/>
    </location>
</feature>
<feature type="compositionally biased region" description="Low complexity" evidence="21">
    <location>
        <begin position="705"/>
        <end position="715"/>
    </location>
</feature>
<dbReference type="GO" id="GO:0003887">
    <property type="term" value="F:DNA-directed DNA polymerase activity"/>
    <property type="evidence" value="ECO:0007669"/>
    <property type="project" value="UniProtKB-KW"/>
</dbReference>
<evidence type="ECO:0000256" key="13">
    <source>
        <dbReference type="ARBA" id="ARBA00022908"/>
    </source>
</evidence>
<evidence type="ECO:0000259" key="23">
    <source>
        <dbReference type="PROSITE" id="PS50013"/>
    </source>
</evidence>
<feature type="region of interest" description="Disordered" evidence="21">
    <location>
        <begin position="2735"/>
        <end position="2755"/>
    </location>
</feature>
<evidence type="ECO:0000256" key="2">
    <source>
        <dbReference type="ARBA" id="ARBA00011353"/>
    </source>
</evidence>
<feature type="compositionally biased region" description="Basic and acidic residues" evidence="21">
    <location>
        <begin position="464"/>
        <end position="476"/>
    </location>
</feature>
<evidence type="ECO:0000256" key="16">
    <source>
        <dbReference type="ARBA" id="ARBA00023125"/>
    </source>
</evidence>
<dbReference type="InterPro" id="IPR043502">
    <property type="entry name" value="DNA/RNA_pol_sf"/>
</dbReference>
<feature type="compositionally biased region" description="Polar residues" evidence="21">
    <location>
        <begin position="3321"/>
        <end position="3331"/>
    </location>
</feature>
<feature type="compositionally biased region" description="Basic and acidic residues" evidence="21">
    <location>
        <begin position="391"/>
        <end position="403"/>
    </location>
</feature>
<organism evidence="26 27">
    <name type="scientific">Purpureocillium lavendulum</name>
    <dbReference type="NCBI Taxonomy" id="1247861"/>
    <lineage>
        <taxon>Eukaryota</taxon>
        <taxon>Fungi</taxon>
        <taxon>Dikarya</taxon>
        <taxon>Ascomycota</taxon>
        <taxon>Pezizomycotina</taxon>
        <taxon>Sordariomycetes</taxon>
        <taxon>Hypocreomycetidae</taxon>
        <taxon>Hypocreales</taxon>
        <taxon>Ophiocordycipitaceae</taxon>
        <taxon>Purpureocillium</taxon>
    </lineage>
</organism>
<dbReference type="Gene3D" id="1.10.340.70">
    <property type="match status" value="1"/>
</dbReference>
<dbReference type="GO" id="GO:0004190">
    <property type="term" value="F:aspartic-type endopeptidase activity"/>
    <property type="evidence" value="ECO:0007669"/>
    <property type="project" value="UniProtKB-KW"/>
</dbReference>
<feature type="compositionally biased region" description="Acidic residues" evidence="21">
    <location>
        <begin position="620"/>
        <end position="630"/>
    </location>
</feature>
<feature type="compositionally biased region" description="Acidic residues" evidence="21">
    <location>
        <begin position="655"/>
        <end position="665"/>
    </location>
</feature>
<evidence type="ECO:0000256" key="4">
    <source>
        <dbReference type="ARBA" id="ARBA00022679"/>
    </source>
</evidence>
<dbReference type="Pfam" id="PF17919">
    <property type="entry name" value="RT_RNaseH_2"/>
    <property type="match status" value="1"/>
</dbReference>
<evidence type="ECO:0000256" key="6">
    <source>
        <dbReference type="ARBA" id="ARBA00022722"/>
    </source>
</evidence>
<evidence type="ECO:0000256" key="3">
    <source>
        <dbReference type="ARBA" id="ARBA00022670"/>
    </source>
</evidence>
<feature type="region of interest" description="Disordered" evidence="21">
    <location>
        <begin position="344"/>
        <end position="764"/>
    </location>
</feature>
<feature type="compositionally biased region" description="Low complexity" evidence="21">
    <location>
        <begin position="903"/>
        <end position="917"/>
    </location>
</feature>
<feature type="region of interest" description="Disordered" evidence="21">
    <location>
        <begin position="1990"/>
        <end position="2019"/>
    </location>
</feature>
<dbReference type="PANTHER" id="PTHR37984:SF5">
    <property type="entry name" value="PROTEIN NYNRIN-LIKE"/>
    <property type="match status" value="1"/>
</dbReference>
<dbReference type="FunFam" id="3.30.70.270:FF:000063">
    <property type="entry name" value="Zinc knuckle domaincontaining protein"/>
    <property type="match status" value="1"/>
</dbReference>
<evidence type="ECO:0000256" key="20">
    <source>
        <dbReference type="SAM" id="Coils"/>
    </source>
</evidence>
<accession>A0AB34FJF6</accession>
<dbReference type="InterPro" id="IPR043128">
    <property type="entry name" value="Rev_trsase/Diguanyl_cyclase"/>
</dbReference>
<keyword evidence="5" id="KW-0548">Nucleotidyltransferase</keyword>
<dbReference type="Pfam" id="PF24626">
    <property type="entry name" value="SH3_Tf2-1"/>
    <property type="match status" value="1"/>
</dbReference>
<dbReference type="InterPro" id="IPR023780">
    <property type="entry name" value="Chromo_domain"/>
</dbReference>
<evidence type="ECO:0000313" key="27">
    <source>
        <dbReference type="Proteomes" id="UP001163105"/>
    </source>
</evidence>
<evidence type="ECO:0000256" key="10">
    <source>
        <dbReference type="ARBA" id="ARBA00022801"/>
    </source>
</evidence>
<feature type="region of interest" description="Disordered" evidence="21">
    <location>
        <begin position="854"/>
        <end position="1106"/>
    </location>
</feature>
<keyword evidence="10" id="KW-0378">Hydrolase</keyword>
<dbReference type="CDD" id="cd00024">
    <property type="entry name" value="CD_CSD"/>
    <property type="match status" value="1"/>
</dbReference>
<keyword evidence="26" id="KW-0418">Kinase</keyword>
<keyword evidence="17" id="KW-0496">Mitochondrion</keyword>
<dbReference type="GO" id="GO:0006338">
    <property type="term" value="P:chromatin remodeling"/>
    <property type="evidence" value="ECO:0007669"/>
    <property type="project" value="UniProtKB-ARBA"/>
</dbReference>
<feature type="compositionally biased region" description="Polar residues" evidence="21">
    <location>
        <begin position="510"/>
        <end position="520"/>
    </location>
</feature>
<evidence type="ECO:0000256" key="18">
    <source>
        <dbReference type="ARBA" id="ARBA00023172"/>
    </source>
</evidence>
<feature type="compositionally biased region" description="Basic and acidic residues" evidence="21">
    <location>
        <begin position="412"/>
        <end position="435"/>
    </location>
</feature>
<feature type="compositionally biased region" description="Acidic residues" evidence="21">
    <location>
        <begin position="496"/>
        <end position="509"/>
    </location>
</feature>
<protein>
    <submittedName>
        <fullName evidence="26">Serine/threonine protein kinase</fullName>
    </submittedName>
</protein>
<feature type="compositionally biased region" description="Low complexity" evidence="21">
    <location>
        <begin position="377"/>
        <end position="390"/>
    </location>
</feature>
<dbReference type="Pfam" id="PF00385">
    <property type="entry name" value="Chromo"/>
    <property type="match status" value="1"/>
</dbReference>
<feature type="compositionally biased region" description="Polar residues" evidence="21">
    <location>
        <begin position="345"/>
        <end position="376"/>
    </location>
</feature>
<keyword evidence="8" id="KW-0064">Aspartyl protease</keyword>
<evidence type="ECO:0000256" key="5">
    <source>
        <dbReference type="ARBA" id="ARBA00022695"/>
    </source>
</evidence>
<feature type="compositionally biased region" description="Polar residues" evidence="21">
    <location>
        <begin position="599"/>
        <end position="619"/>
    </location>
</feature>
<dbReference type="GO" id="GO:0004519">
    <property type="term" value="F:endonuclease activity"/>
    <property type="evidence" value="ECO:0007669"/>
    <property type="project" value="UniProtKB-KW"/>
</dbReference>
<feature type="region of interest" description="Disordered" evidence="21">
    <location>
        <begin position="3310"/>
        <end position="3331"/>
    </location>
</feature>
<gene>
    <name evidence="26" type="ORF">O9K51_09012</name>
</gene>
<keyword evidence="15" id="KW-0239">DNA-directed DNA polymerase</keyword>
<keyword evidence="9" id="KW-0255">Endonuclease</keyword>
<dbReference type="GO" id="GO:0015074">
    <property type="term" value="P:DNA integration"/>
    <property type="evidence" value="ECO:0007669"/>
    <property type="project" value="UniProtKB-KW"/>
</dbReference>
<evidence type="ECO:0000259" key="24">
    <source>
        <dbReference type="PROSITE" id="PS50878"/>
    </source>
</evidence>
<sequence length="3331" mass="366970">MVSATFLGLLAASATALAHGGDHLVPGDTRVERAAYPYQPRGIRRHASNRNSVSGMLPRDDILTDDGIVAQVKNYSDNMQAISMERYKILKIAEDRFQERLELPEEYSNVSIALQLISGAVAADKAAFDLARLNSTAHTLWDKAGTYSANEAEKLDEPHQKQIRDLVQEMVSVVTNVSASLSSIQGQAAERATQAADKVAWVLPGRKAHLAWKSSVPFNETVDRAGLVAAEARWRNTGTRLREFAASKLSKAACAVQIKNNTMAIKGHEKAASKMFSDSKSDLRDLEERIKETSSAMQGATGQAKSYLDEATEFLKSAQEIFDKIVREYGEATDCWFKALEGSEAQATKSTNKAETSSAKSTETHGTNAPNPEDVNSSQTSTSQSQAKTDTTLKPDEASKVTKTDATSTSDESPKTEVAKPVEKPKTEDDVKPDNTPEPQDVVNPSPTSKSQREVQPGATLKPEVAKPKETSEPDVAKPTSPTKSEGDKGQVPDSAETEEDECPVDDSETNTQSISTVTEHSVESHVLVTEGKQEPGVVSAAAGNDSRPLMGDEDECVDEATPDATIPSGTSTGTATTTPQTTESTDFEDECDDEPTPTAVTGETSAINATTSHQTTDSTVDEDECDDENTATPSAPGKATTADATAPHQTSGSADDEEVCEDEITTAPVPGTISSDDATATVTAPGPEATPNVGFATGTSDNQTTRTSTSKTSTDGPQTSQTPSVNDDDDEEDCVEDDADGEDRDSKQSPDAKDSKSSVETHETNVVNISTNVNVSMKVVIICDSTAQGSPCRRQPHNESQPQDGSHNKTTDKPTTQTQDVGYPKASTDGSQTGVVVVCTAVTVESVCVCQQNEEEPNTQTNVVLDCPSGSDSDCTVKKTYKAPKQHDATDDEGVSPVTPGSKSPETSEPAASSPSHGEHTTQSPASGNDGQQGDKPVPGATKVESSPESANKGPAGSGSGPSDAAPASNKAVGTESSPESAHQGTTGSGSSPADIAPGSNKAVDGPGSDVEPAGNGPALGPSPEAASGATGSNGEAGNATSPQTSTSSPNAPGSATQQGDDEDTSNPVPSASTMATAVNPSAPTQAAGTAGSNPPSTPDRPPVVVSGASHVGPFFSTLAFSRGSLSPSIILLWINVARDPKCTVAAIRQPFSELGRRTGFKYLSKHFRNAEMIEEAWRAVGGAEGFASIMADLSVDGVRRLCRSLSKYPEAANAQTRRRHLMSELFTFLCPQSQYYELLLTVCDEKTVTHWLAMQKMPPKIPIHQEILRKHLGRVYPNTLRESALAECFPPDGPAKENLSSLDRFCSADLEFAIRVLEKISHAAMATLVPYTSMPKFNSLARRLHSKSLSLEKLLRQAPFTTRYALLRLYFRHVRGFGLDIGPVDCEDAIPKVPILTVTDFLLLPPLEALTLLERLLGSEDQTPFLQMGPYLRSGYDSDDCSIVNFAASPRASVVDPHIMEALLLRSCSLHPERIKLPKDPAATMTRLKTEELMRRKRNAMKGRSAMERGFWVRSSLLLVIATGDLDLYAETLMWTRKYLKDPMALKQILFHQTVCSDEAVDLLSVLPVNPKRLAYDMDERSTKSAVEQANRVLTIFIESLILSLKEPSFKLGDWKSVAKMVRNVVEQRLERSGRFQDHFGFSDFTTFTTVWEPTVHALISIEEAMLDPARGAFALQHCAGFMNLDYRPRREIDPSSMGSTPVDRVPPCPLLNESNTEETFRSTFAANPSGLMKEVFLVCNAAYSMQEVIDSLRISAAKTSTEVEDLQNRLENTLITKSDGDATITRLMAENEAYLNVIQSGGASRRSPEHPDPEAFTGEDPSLLPSFLQQLDLKLEMNKDWWSSEHQRMGYAVSCLKGRAHDQVSFNIKDGVVLFDSVSAIKAILQSAFGDIDAKATAQRKIFDMKQGHKPLTVFLPEWYAIAKLTEWDSEALIAHLRRALHDDITWRLSLTKAKDTPSELTQFMDLVRTCDNECRQVDANYFRKKNTAGSTKHSGHVPAPAAAPSTTPNESGDSMDLIDDTSTSIKTNAMLDSGATGKGFVDESFAHANNLTLYKLKNRRRLNVVDGRPSSAGDITHVAKLEMDIKGHKERMLFYVTKLGKYDIILGKPWLTDHNPVINWSTNMVSFNSDHCRRHCMEKGQYQLAVTGASPLAISTASTTLPRPSFPRRVGAAAFYMLAEKRDVDLFSLSLYEIDKRLAEIGAIAEGSTFVEPKAPRFSEALTDLQKMNRELARQDELVVPLSNGQRAHDLQASRRTAADMYLSGASLEDIRKALEPKAVVDPATKVPDHYHQFLKVFDQSEADKLPPHRGCDHEIQLQPGTTPPHGPLYGMSEEELVVLRKFLQENLDKGFIRASTSPAASPVLFAKKPGGGLRFCVDYRGLNAITIKNRYPLPLIQETLSQLSQAKYFTKLDVVAAFNRIRIKEGQEWMTAFNTRYGLFESLVMPFGLSNAPATFQARINEVLRPFLDRFCTAYIDDILIYSDDLASHRLHVKSVLQALEAAGLQLDVRKCEFETTEVKYLGMIISTTGVRMDPAKVDCLVNWESPVNVKDVQAFLGFSNFYRRFIKGFSRIVRPLVALTRKAVKWNWTKACQEAFDALKDRFTSAPILRHFDPAKEVFVECDASDFVSSGILSQEDEQGVLRPVAFMSKKYDPAECNYEIYDKELLAIVRCFECWRPELQGAHHQITVVTDHANLRYFMTTKQLSRRQVRWSEFLSQFQFAIKSIPGKENGKADSLTRRSQDAPQDANDDRILYQQQALLKRHNIDRSLQDQLKLDPELSELFANLCWEQEIALCPAILDDVQGPEPIDHEITRLLDKGYEDDEWWTKIRDEMLKPHGVPHSKEIPLSECMINDGRLYFRERLYVPQGELRTLLIQLAHDSVESGHPGKNKLYELISRSYWWPRLSADAKRFTRNCHGCLRNKASRLQYQGTLKPLPIPLQRWRDLSVDFVGPIQPTPRGFNAIMVVVDRLSKDRHFSPCKTDMKAHDLAMLFVRDVWKLHGLPDSIVSDRGPLFISEFWKAVCHRLQINIALSTAYHPETDGQTENANAFLEQYLRQYVSFAQDDWDEWLPLAEFAARNVVNDSTGMSPFFANTGYHPRMSFGPPRPLPRATSKDLARRSNQGNSFAAKMQEITDLLRTNLTSAQAAQEQFANAKRSPAPAYRVGDKVLLSTRNIHSARPIPKLDHKFIGPFRVKRVLNAHSYQLSLPHELDSLHNSFHPNLLRPAPNDPLPGQYNPPPPPIALDANGEKLWAIEAILDSKRTKQKGFQYHVQWRGYDLEDATWEPLHNVVNAHIAIKEFEKRHKTKPRPTKQEMQNARLQAT</sequence>
<keyword evidence="16" id="KW-0238">DNA-binding</keyword>
<feature type="compositionally biased region" description="Polar residues" evidence="21">
    <location>
        <begin position="976"/>
        <end position="993"/>
    </location>
</feature>
<dbReference type="GO" id="GO:0006508">
    <property type="term" value="P:proteolysis"/>
    <property type="evidence" value="ECO:0007669"/>
    <property type="project" value="UniProtKB-KW"/>
</dbReference>
<feature type="compositionally biased region" description="Polar residues" evidence="21">
    <location>
        <begin position="1031"/>
        <end position="1060"/>
    </location>
</feature>
<dbReference type="InterPro" id="IPR000477">
    <property type="entry name" value="RT_dom"/>
</dbReference>
<feature type="domain" description="Reverse transcriptase" evidence="24">
    <location>
        <begin position="2352"/>
        <end position="2531"/>
    </location>
</feature>
<keyword evidence="22" id="KW-0732">Signal</keyword>
<evidence type="ECO:0000259" key="25">
    <source>
        <dbReference type="PROSITE" id="PS50994"/>
    </source>
</evidence>
<evidence type="ECO:0000256" key="17">
    <source>
        <dbReference type="ARBA" id="ARBA00023128"/>
    </source>
</evidence>
<evidence type="ECO:0000256" key="12">
    <source>
        <dbReference type="ARBA" id="ARBA00022884"/>
    </source>
</evidence>
<dbReference type="CDD" id="cd09274">
    <property type="entry name" value="RNase_HI_RT_Ty3"/>
    <property type="match status" value="1"/>
</dbReference>
<evidence type="ECO:0000256" key="14">
    <source>
        <dbReference type="ARBA" id="ARBA00022918"/>
    </source>
</evidence>
<keyword evidence="18" id="KW-0233">DNA recombination</keyword>
<feature type="chain" id="PRO_5044306128" evidence="22">
    <location>
        <begin position="21"/>
        <end position="3331"/>
    </location>
</feature>
<dbReference type="SUPFAM" id="SSF54160">
    <property type="entry name" value="Chromo domain-like"/>
    <property type="match status" value="1"/>
</dbReference>
<evidence type="ECO:0000256" key="22">
    <source>
        <dbReference type="SAM" id="SignalP"/>
    </source>
</evidence>
<dbReference type="InterPro" id="IPR041577">
    <property type="entry name" value="RT_RNaseH_2"/>
</dbReference>
<dbReference type="Gene3D" id="2.40.50.40">
    <property type="match status" value="1"/>
</dbReference>
<evidence type="ECO:0000256" key="8">
    <source>
        <dbReference type="ARBA" id="ARBA00022750"/>
    </source>
</evidence>
<feature type="compositionally biased region" description="Polar residues" evidence="21">
    <location>
        <begin position="922"/>
        <end position="933"/>
    </location>
</feature>
<feature type="coiled-coil region" evidence="20">
    <location>
        <begin position="1752"/>
        <end position="1779"/>
    </location>
</feature>
<keyword evidence="20" id="KW-0175">Coiled coil</keyword>
<reference evidence="26" key="1">
    <citation type="submission" date="2023-01" db="EMBL/GenBank/DDBJ databases">
        <title>The growth and conidiation of Purpureocillium lavendulum are regulated by nitrogen source and histone H3K14 acetylation.</title>
        <authorList>
            <person name="Tang P."/>
            <person name="Han J."/>
            <person name="Zhang C."/>
            <person name="Tang P."/>
            <person name="Qi F."/>
            <person name="Zhang K."/>
            <person name="Liang L."/>
        </authorList>
    </citation>
    <scope>NUCLEOTIDE SEQUENCE</scope>
    <source>
        <strain evidence="26">YMF1.00683</strain>
    </source>
</reference>
<dbReference type="SMART" id="SM00298">
    <property type="entry name" value="CHROMO"/>
    <property type="match status" value="1"/>
</dbReference>
<dbReference type="Proteomes" id="UP001163105">
    <property type="component" value="Unassembled WGS sequence"/>
</dbReference>
<dbReference type="InterPro" id="IPR021109">
    <property type="entry name" value="Peptidase_aspartic_dom_sf"/>
</dbReference>
<dbReference type="InterPro" id="IPR050951">
    <property type="entry name" value="Retrovirus_Pol_polyprotein"/>
</dbReference>
<keyword evidence="4" id="KW-0808">Transferase</keyword>
<comment type="caution">
    <text evidence="26">The sequence shown here is derived from an EMBL/GenBank/DDBJ whole genome shotgun (WGS) entry which is preliminary data.</text>
</comment>
<keyword evidence="14" id="KW-0695">RNA-directed DNA polymerase</keyword>
<comment type="subunit">
    <text evidence="2">Component of the NuA4 histone acetyltransferase complex.</text>
</comment>
<dbReference type="Pfam" id="PF17921">
    <property type="entry name" value="Integrase_H2C2"/>
    <property type="match status" value="1"/>
</dbReference>
<feature type="region of interest" description="Disordered" evidence="21">
    <location>
        <begin position="789"/>
        <end position="831"/>
    </location>
</feature>
<dbReference type="GO" id="GO:0005634">
    <property type="term" value="C:nucleus"/>
    <property type="evidence" value="ECO:0007669"/>
    <property type="project" value="UniProtKB-ARBA"/>
</dbReference>
<dbReference type="EMBL" id="JAQHRD010000008">
    <property type="protein sequence ID" value="KAJ6438420.1"/>
    <property type="molecule type" value="Genomic_DNA"/>
</dbReference>
<dbReference type="InterPro" id="IPR036397">
    <property type="entry name" value="RNaseH_sf"/>
</dbReference>
<feature type="domain" description="Chromo" evidence="23">
    <location>
        <begin position="3260"/>
        <end position="3320"/>
    </location>
</feature>